<keyword evidence="2" id="KW-1185">Reference proteome</keyword>
<sequence>MSATYSTRNANDPAKRVPNPLFSPLPNVAPTVNSMTTTTVRTADMAFCPIPWNKGLMRYSKETNVKANPTFKEWTTFLGSSFPTFTTVLHAKPEHLLTLSPKLFTYFQIQSLLMLLLLAFSSMESQFQTSTPYQKMVMLTYSFFKACRR</sequence>
<dbReference type="AlphaFoldDB" id="A0AAQ3MPG0"/>
<organism evidence="1 2">
    <name type="scientific">Vigna mungo</name>
    <name type="common">Black gram</name>
    <name type="synonym">Phaseolus mungo</name>
    <dbReference type="NCBI Taxonomy" id="3915"/>
    <lineage>
        <taxon>Eukaryota</taxon>
        <taxon>Viridiplantae</taxon>
        <taxon>Streptophyta</taxon>
        <taxon>Embryophyta</taxon>
        <taxon>Tracheophyta</taxon>
        <taxon>Spermatophyta</taxon>
        <taxon>Magnoliopsida</taxon>
        <taxon>eudicotyledons</taxon>
        <taxon>Gunneridae</taxon>
        <taxon>Pentapetalae</taxon>
        <taxon>rosids</taxon>
        <taxon>fabids</taxon>
        <taxon>Fabales</taxon>
        <taxon>Fabaceae</taxon>
        <taxon>Papilionoideae</taxon>
        <taxon>50 kb inversion clade</taxon>
        <taxon>NPAAA clade</taxon>
        <taxon>indigoferoid/millettioid clade</taxon>
        <taxon>Phaseoleae</taxon>
        <taxon>Vigna</taxon>
    </lineage>
</organism>
<dbReference type="Proteomes" id="UP001374535">
    <property type="component" value="Chromosome 10"/>
</dbReference>
<evidence type="ECO:0000313" key="1">
    <source>
        <dbReference type="EMBL" id="WVY94605.1"/>
    </source>
</evidence>
<accession>A0AAQ3MPG0</accession>
<dbReference type="EMBL" id="CP144691">
    <property type="protein sequence ID" value="WVY94605.1"/>
    <property type="molecule type" value="Genomic_DNA"/>
</dbReference>
<name>A0AAQ3MPG0_VIGMU</name>
<gene>
    <name evidence="1" type="ORF">V8G54_033693</name>
</gene>
<protein>
    <submittedName>
        <fullName evidence="1">Uncharacterized protein</fullName>
    </submittedName>
</protein>
<proteinExistence type="predicted"/>
<reference evidence="1 2" key="1">
    <citation type="journal article" date="2023" name="Life. Sci Alliance">
        <title>Evolutionary insights into 3D genome organization and epigenetic landscape of Vigna mungo.</title>
        <authorList>
            <person name="Junaid A."/>
            <person name="Singh B."/>
            <person name="Bhatia S."/>
        </authorList>
    </citation>
    <scope>NUCLEOTIDE SEQUENCE [LARGE SCALE GENOMIC DNA]</scope>
    <source>
        <strain evidence="1">Urdbean</strain>
    </source>
</reference>
<evidence type="ECO:0000313" key="2">
    <source>
        <dbReference type="Proteomes" id="UP001374535"/>
    </source>
</evidence>